<dbReference type="AlphaFoldDB" id="A0A850PQW4"/>
<evidence type="ECO:0000256" key="2">
    <source>
        <dbReference type="SAM" id="MobiDB-lite"/>
    </source>
</evidence>
<feature type="compositionally biased region" description="Acidic residues" evidence="2">
    <location>
        <begin position="82"/>
        <end position="123"/>
    </location>
</feature>
<accession>A0A850PQW4</accession>
<feature type="domain" description="Alpha/beta hydrolase fold-3" evidence="3">
    <location>
        <begin position="284"/>
        <end position="486"/>
    </location>
</feature>
<dbReference type="Gene3D" id="3.40.50.1820">
    <property type="entry name" value="alpha/beta hydrolase"/>
    <property type="match status" value="2"/>
</dbReference>
<evidence type="ECO:0000259" key="3">
    <source>
        <dbReference type="Pfam" id="PF07859"/>
    </source>
</evidence>
<dbReference type="Pfam" id="PF07859">
    <property type="entry name" value="Abhydrolase_3"/>
    <property type="match status" value="2"/>
</dbReference>
<feature type="region of interest" description="Disordered" evidence="2">
    <location>
        <begin position="171"/>
        <end position="192"/>
    </location>
</feature>
<keyword evidence="1" id="KW-0378">Hydrolase</keyword>
<dbReference type="PANTHER" id="PTHR48081:SF8">
    <property type="entry name" value="ALPHA_BETA HYDROLASE FOLD-3 DOMAIN-CONTAINING PROTEIN-RELATED"/>
    <property type="match status" value="1"/>
</dbReference>
<gene>
    <name evidence="4" type="ORF">HLY00_4408</name>
</gene>
<dbReference type="Proteomes" id="UP000570517">
    <property type="component" value="Unassembled WGS sequence"/>
</dbReference>
<dbReference type="EMBL" id="JABFYL010000045">
    <property type="protein sequence ID" value="NVN52699.1"/>
    <property type="molecule type" value="Genomic_DNA"/>
</dbReference>
<feature type="domain" description="Alpha/beta hydrolase fold-3" evidence="3">
    <location>
        <begin position="595"/>
        <end position="806"/>
    </location>
</feature>
<dbReference type="InterPro" id="IPR013094">
    <property type="entry name" value="AB_hydrolase_3"/>
</dbReference>
<dbReference type="InterPro" id="IPR050300">
    <property type="entry name" value="GDXG_lipolytic_enzyme"/>
</dbReference>
<feature type="region of interest" description="Disordered" evidence="2">
    <location>
        <begin position="728"/>
        <end position="756"/>
    </location>
</feature>
<protein>
    <submittedName>
        <fullName evidence="4">PE-PGRS family protein</fullName>
    </submittedName>
</protein>
<proteinExistence type="predicted"/>
<evidence type="ECO:0000256" key="1">
    <source>
        <dbReference type="ARBA" id="ARBA00022801"/>
    </source>
</evidence>
<feature type="region of interest" description="Disordered" evidence="2">
    <location>
        <begin position="44"/>
        <end position="126"/>
    </location>
</feature>
<name>A0A850PQW4_9MYCO</name>
<sequence length="845" mass="89206">MPVLPLIVLLMRGNGGAVTVAEFAVTVGVGAAVYMGVGCAVASADDTASESGSTSVSDAGPRAGRDDDPRDRVREVKRDKETDDADSDDDAASDDAASDDDTPATDAPADDAEPEDAAEEDAAGDDRTTAVVDVGGDEPAARTEVSPTEHPEPLPAPAVAPALLTVPGAPRREAEVATTGPQEPAEASTTSALLSTVAPTPVVYTAAPTFSDQITVFGLRVLQGFSRFVGIDLYGQLGKLLESSRPPWYVKYGLQTRETEFAVAEGNVWTVWEFHPPNPTGKTVIAVHGGGFVSKPTLMHWVDYTSMARETGATVVVPMYPLATTEAGTARKVVPAMAQFISEQIDTYGAENVSLYGDSAGATLAPAAVRELILAGKPVPASMVLLSITPDQSLSNPDLRTIEDPIFDIEGYVPDNHWADGLDPGDPLISPLFFEDDVFAALPPTTIYQGSLEFSLPDALLLHTKWSAAGGAISTVVGQGQIHDWALGGLPLNSQAPQVRPDIYRRLGLDSVAAGPRTIVTAPPSFGDQLVVGALRTLRWFSEVTGIKLFTGIVGTVTSTAPPPGTVADLVVTERTYNGWTVWELAPSRPSGEFVVALHGGGFESEANIIHWSDYASMARDTGATVLVPIYPLAPPRDNGTATTLVPPMADYLSMLIDEHGVDNVSLYGDSAGGSYAMLAVQEMLRRCRSDVQCVTSEATPSRMVLVSPALHLTLTGPEVDAIDDPILPSRPAGEGPQFNGELDMDDPRVNPISSADLTGLPPTAVYIGTLEKLYPGAVAFRDKLLSQDPDADFTFVIGDAQMHGWALGGLFINSQAPVWRPNVYRQLGLLDSGDRARYVTLTVA</sequence>
<dbReference type="PANTHER" id="PTHR48081">
    <property type="entry name" value="AB HYDROLASE SUPERFAMILY PROTEIN C4A8.06C"/>
    <property type="match status" value="1"/>
</dbReference>
<dbReference type="GO" id="GO:0016787">
    <property type="term" value="F:hydrolase activity"/>
    <property type="evidence" value="ECO:0007669"/>
    <property type="project" value="UniProtKB-KW"/>
</dbReference>
<keyword evidence="5" id="KW-1185">Reference proteome</keyword>
<dbReference type="SUPFAM" id="SSF53474">
    <property type="entry name" value="alpha/beta-Hydrolases"/>
    <property type="match status" value="2"/>
</dbReference>
<evidence type="ECO:0000313" key="5">
    <source>
        <dbReference type="Proteomes" id="UP000570517"/>
    </source>
</evidence>
<reference evidence="4 5" key="1">
    <citation type="submission" date="2020-05" db="EMBL/GenBank/DDBJ databases">
        <title>Draft genome sequence of Mycobacterium hippocampi DL, isolated from European seabass, Dicentrarchus labrax, reared in fish farms.</title>
        <authorList>
            <person name="Stathopoulou P."/>
            <person name="Asimakis E."/>
            <person name="Tzokas K."/>
            <person name="Batargias C."/>
            <person name="Tsiamis G."/>
        </authorList>
    </citation>
    <scope>NUCLEOTIDE SEQUENCE [LARGE SCALE GENOMIC DNA]</scope>
    <source>
        <strain evidence="4 5">DL</strain>
    </source>
</reference>
<organism evidence="4 5">
    <name type="scientific">Mycolicibacterium hippocampi</name>
    <dbReference type="NCBI Taxonomy" id="659824"/>
    <lineage>
        <taxon>Bacteria</taxon>
        <taxon>Bacillati</taxon>
        <taxon>Actinomycetota</taxon>
        <taxon>Actinomycetes</taxon>
        <taxon>Mycobacteriales</taxon>
        <taxon>Mycobacteriaceae</taxon>
        <taxon>Mycolicibacterium</taxon>
    </lineage>
</organism>
<evidence type="ECO:0000313" key="4">
    <source>
        <dbReference type="EMBL" id="NVN52699.1"/>
    </source>
</evidence>
<dbReference type="InterPro" id="IPR029058">
    <property type="entry name" value="AB_hydrolase_fold"/>
</dbReference>
<feature type="compositionally biased region" description="Basic and acidic residues" evidence="2">
    <location>
        <begin position="63"/>
        <end position="81"/>
    </location>
</feature>
<comment type="caution">
    <text evidence="4">The sequence shown here is derived from an EMBL/GenBank/DDBJ whole genome shotgun (WGS) entry which is preliminary data.</text>
</comment>